<evidence type="ECO:0000313" key="2">
    <source>
        <dbReference type="EMBL" id="MFD1454972.1"/>
    </source>
</evidence>
<keyword evidence="3" id="KW-1185">Reference proteome</keyword>
<feature type="signal peptide" evidence="1">
    <location>
        <begin position="1"/>
        <end position="19"/>
    </location>
</feature>
<feature type="chain" id="PRO_5045575939" description="D-alanyl-D-alanine carboxypeptidase" evidence="1">
    <location>
        <begin position="20"/>
        <end position="244"/>
    </location>
</feature>
<gene>
    <name evidence="2" type="ORF">ACFQ44_04625</name>
</gene>
<sequence length="244" mass="26336">MNKLLKVSAITALTFSLGAVIVPSTTLSASAKSKSAKVLRSKKMKKTAYHANGGYIYSSAKLTKKSHKAFNYLKTTFYATKSVTVKKTNGKTATYYYIKNSKGNVKGYIWKGNLKKINTKALAQRKADIKHVLSAIRSMSTEDQGDALDAMKDVTTSNAYDTGYGSLSFAIDLIHGDTVKDGKAALQVNASFKGRFSSTTNAKLAAFSDQLADTMADSSSEDYQINDSAETLVDALSDAVTNLR</sequence>
<organism evidence="2 3">
    <name type="scientific">Levilactobacillus lanxiensis</name>
    <dbReference type="NCBI Taxonomy" id="2799568"/>
    <lineage>
        <taxon>Bacteria</taxon>
        <taxon>Bacillati</taxon>
        <taxon>Bacillota</taxon>
        <taxon>Bacilli</taxon>
        <taxon>Lactobacillales</taxon>
        <taxon>Lactobacillaceae</taxon>
        <taxon>Levilactobacillus</taxon>
    </lineage>
</organism>
<accession>A0ABW4D081</accession>
<dbReference type="EMBL" id="JBHTOD010000003">
    <property type="protein sequence ID" value="MFD1454972.1"/>
    <property type="molecule type" value="Genomic_DNA"/>
</dbReference>
<evidence type="ECO:0000256" key="1">
    <source>
        <dbReference type="SAM" id="SignalP"/>
    </source>
</evidence>
<comment type="caution">
    <text evidence="2">The sequence shown here is derived from an EMBL/GenBank/DDBJ whole genome shotgun (WGS) entry which is preliminary data.</text>
</comment>
<dbReference type="Proteomes" id="UP001597189">
    <property type="component" value="Unassembled WGS sequence"/>
</dbReference>
<evidence type="ECO:0008006" key="4">
    <source>
        <dbReference type="Google" id="ProtNLM"/>
    </source>
</evidence>
<name>A0ABW4D081_9LACO</name>
<keyword evidence="1" id="KW-0732">Signal</keyword>
<dbReference type="RefSeq" id="WP_203644122.1">
    <property type="nucleotide sequence ID" value="NZ_BOLN01000003.1"/>
</dbReference>
<reference evidence="3" key="1">
    <citation type="journal article" date="2019" name="Int. J. Syst. Evol. Microbiol.">
        <title>The Global Catalogue of Microorganisms (GCM) 10K type strain sequencing project: providing services to taxonomists for standard genome sequencing and annotation.</title>
        <authorList>
            <consortium name="The Broad Institute Genomics Platform"/>
            <consortium name="The Broad Institute Genome Sequencing Center for Infectious Disease"/>
            <person name="Wu L."/>
            <person name="Ma J."/>
        </authorList>
    </citation>
    <scope>NUCLEOTIDE SEQUENCE [LARGE SCALE GENOMIC DNA]</scope>
    <source>
        <strain evidence="3">CCM 8979</strain>
    </source>
</reference>
<evidence type="ECO:0000313" key="3">
    <source>
        <dbReference type="Proteomes" id="UP001597189"/>
    </source>
</evidence>
<proteinExistence type="predicted"/>
<protein>
    <recommendedName>
        <fullName evidence="4">D-alanyl-D-alanine carboxypeptidase</fullName>
    </recommendedName>
</protein>